<comment type="caution">
    <text evidence="1">The sequence shown here is derived from an EMBL/GenBank/DDBJ whole genome shotgun (WGS) entry which is preliminary data.</text>
</comment>
<dbReference type="AlphaFoldDB" id="A0A848GRS4"/>
<evidence type="ECO:0000313" key="1">
    <source>
        <dbReference type="EMBL" id="NML39792.1"/>
    </source>
</evidence>
<evidence type="ECO:0000313" key="2">
    <source>
        <dbReference type="Proteomes" id="UP000583266"/>
    </source>
</evidence>
<sequence>MGIIFMGIVITGFGMDATFRKELPDHYRIQLSAKSPMVRGDVEIIKTYVVAERLEGSVSYIEMRDNIGTAKLEDVQSVQVVQSWRDSSRIALQFPDTTVQYTFFKK</sequence>
<keyword evidence="2" id="KW-1185">Reference proteome</keyword>
<dbReference type="Proteomes" id="UP000583266">
    <property type="component" value="Unassembled WGS sequence"/>
</dbReference>
<name>A0A848GRS4_9BACT</name>
<dbReference type="EMBL" id="JABBGC010000002">
    <property type="protein sequence ID" value="NML39792.1"/>
    <property type="molecule type" value="Genomic_DNA"/>
</dbReference>
<organism evidence="1 2">
    <name type="scientific">Chitinophaga fulva</name>
    <dbReference type="NCBI Taxonomy" id="2728842"/>
    <lineage>
        <taxon>Bacteria</taxon>
        <taxon>Pseudomonadati</taxon>
        <taxon>Bacteroidota</taxon>
        <taxon>Chitinophagia</taxon>
        <taxon>Chitinophagales</taxon>
        <taxon>Chitinophagaceae</taxon>
        <taxon>Chitinophaga</taxon>
    </lineage>
</organism>
<reference evidence="1 2" key="1">
    <citation type="submission" date="2020-04" db="EMBL/GenBank/DDBJ databases">
        <title>Chitinophaga sp. G-6-1-13 sp. nov., isolated from soil.</title>
        <authorList>
            <person name="Dahal R.H."/>
            <person name="Chaudhary D.K."/>
        </authorList>
    </citation>
    <scope>NUCLEOTIDE SEQUENCE [LARGE SCALE GENOMIC DNA]</scope>
    <source>
        <strain evidence="1 2">G-6-1-13</strain>
    </source>
</reference>
<gene>
    <name evidence="1" type="ORF">HHL17_21515</name>
</gene>
<protein>
    <submittedName>
        <fullName evidence="1">Uncharacterized protein</fullName>
    </submittedName>
</protein>
<accession>A0A848GRS4</accession>
<proteinExistence type="predicted"/>